<comment type="caution">
    <text evidence="7">The sequence shown here is derived from an EMBL/GenBank/DDBJ whole genome shotgun (WGS) entry which is preliminary data.</text>
</comment>
<dbReference type="Proteomes" id="UP001221898">
    <property type="component" value="Unassembled WGS sequence"/>
</dbReference>
<evidence type="ECO:0000256" key="6">
    <source>
        <dbReference type="SAM" id="Coils"/>
    </source>
</evidence>
<feature type="coiled-coil region" evidence="6">
    <location>
        <begin position="31"/>
        <end position="157"/>
    </location>
</feature>
<dbReference type="GO" id="GO:0005737">
    <property type="term" value="C:cytoplasm"/>
    <property type="evidence" value="ECO:0007669"/>
    <property type="project" value="UniProtKB-SubCell"/>
</dbReference>
<proteinExistence type="inferred from homology"/>
<evidence type="ECO:0000256" key="1">
    <source>
        <dbReference type="ARBA" id="ARBA00004496"/>
    </source>
</evidence>
<name>A0AAD7W7T3_9TELE</name>
<dbReference type="AlphaFoldDB" id="A0AAD7W7T3"/>
<keyword evidence="4" id="KW-0963">Cytoplasm</keyword>
<dbReference type="PANTHER" id="PTHR22419:SF2">
    <property type="entry name" value="COILED-COIL DOMAIN-CONTAINING PROTEIN 172"/>
    <property type="match status" value="1"/>
</dbReference>
<accession>A0AAD7W7T3</accession>
<dbReference type="EMBL" id="JAINUG010000226">
    <property type="protein sequence ID" value="KAJ8386550.1"/>
    <property type="molecule type" value="Genomic_DNA"/>
</dbReference>
<dbReference type="InterPro" id="IPR029618">
    <property type="entry name" value="CCDC172"/>
</dbReference>
<evidence type="ECO:0000256" key="3">
    <source>
        <dbReference type="ARBA" id="ARBA00022327"/>
    </source>
</evidence>
<gene>
    <name evidence="7" type="ORF">AAFF_G00168760</name>
</gene>
<organism evidence="7 8">
    <name type="scientific">Aldrovandia affinis</name>
    <dbReference type="NCBI Taxonomy" id="143900"/>
    <lineage>
        <taxon>Eukaryota</taxon>
        <taxon>Metazoa</taxon>
        <taxon>Chordata</taxon>
        <taxon>Craniata</taxon>
        <taxon>Vertebrata</taxon>
        <taxon>Euteleostomi</taxon>
        <taxon>Actinopterygii</taxon>
        <taxon>Neopterygii</taxon>
        <taxon>Teleostei</taxon>
        <taxon>Notacanthiformes</taxon>
        <taxon>Halosauridae</taxon>
        <taxon>Aldrovandia</taxon>
    </lineage>
</organism>
<evidence type="ECO:0000313" key="7">
    <source>
        <dbReference type="EMBL" id="KAJ8386550.1"/>
    </source>
</evidence>
<evidence type="ECO:0000313" key="8">
    <source>
        <dbReference type="Proteomes" id="UP001221898"/>
    </source>
</evidence>
<keyword evidence="5 6" id="KW-0175">Coiled coil</keyword>
<evidence type="ECO:0000256" key="4">
    <source>
        <dbReference type="ARBA" id="ARBA00022490"/>
    </source>
</evidence>
<evidence type="ECO:0000256" key="2">
    <source>
        <dbReference type="ARBA" id="ARBA00008975"/>
    </source>
</evidence>
<comment type="similarity">
    <text evidence="2">Belongs to the CCDC172 family.</text>
</comment>
<reference evidence="7" key="1">
    <citation type="journal article" date="2023" name="Science">
        <title>Genome structures resolve the early diversification of teleost fishes.</title>
        <authorList>
            <person name="Parey E."/>
            <person name="Louis A."/>
            <person name="Montfort J."/>
            <person name="Bouchez O."/>
            <person name="Roques C."/>
            <person name="Iampietro C."/>
            <person name="Lluch J."/>
            <person name="Castinel A."/>
            <person name="Donnadieu C."/>
            <person name="Desvignes T."/>
            <person name="Floi Bucao C."/>
            <person name="Jouanno E."/>
            <person name="Wen M."/>
            <person name="Mejri S."/>
            <person name="Dirks R."/>
            <person name="Jansen H."/>
            <person name="Henkel C."/>
            <person name="Chen W.J."/>
            <person name="Zahm M."/>
            <person name="Cabau C."/>
            <person name="Klopp C."/>
            <person name="Thompson A.W."/>
            <person name="Robinson-Rechavi M."/>
            <person name="Braasch I."/>
            <person name="Lecointre G."/>
            <person name="Bobe J."/>
            <person name="Postlethwait J.H."/>
            <person name="Berthelot C."/>
            <person name="Roest Crollius H."/>
            <person name="Guiguen Y."/>
        </authorList>
    </citation>
    <scope>NUCLEOTIDE SEQUENCE</scope>
    <source>
        <strain evidence="7">NC1722</strain>
    </source>
</reference>
<protein>
    <recommendedName>
        <fullName evidence="3">Coiled-coil domain-containing protein 172</fullName>
    </recommendedName>
</protein>
<comment type="subcellular location">
    <subcellularLocation>
        <location evidence="1">Cytoplasm</location>
    </subcellularLocation>
</comment>
<evidence type="ECO:0000256" key="5">
    <source>
        <dbReference type="ARBA" id="ARBA00023054"/>
    </source>
</evidence>
<dbReference type="PANTHER" id="PTHR22419">
    <property type="entry name" value="COILED-COIL DOMAIN-CONTAINING PROTEIN 172"/>
    <property type="match status" value="1"/>
</dbReference>
<keyword evidence="8" id="KW-1185">Reference proteome</keyword>
<sequence length="259" mass="30150">MSLDTLFHQILLTEQKVSEKTRLLNDVKALIIKHQLQIKTTTEEITRAKNQLEEKSRVLFESELQVDQLKKCVDGREKQRDELLTQKNRLTETSEEIQRRTEEERDRFMEEIVSFNSEFGLLRNREAVEESRARAEIQALQREEDSLNKEMECMVQEHTPICCLQVERTVLQERLFQLETQARDLDTQVEEAAAVTECLRAERTTANQRPSTESVFLRLKSEVGELKEGELGNVRQALRSEIQLLKMELSQKASSGSRS</sequence>